<dbReference type="GO" id="GO:0005829">
    <property type="term" value="C:cytosol"/>
    <property type="evidence" value="ECO:0007669"/>
    <property type="project" value="TreeGrafter"/>
</dbReference>
<dbReference type="SUPFAM" id="SSF56752">
    <property type="entry name" value="D-aminoacid aminotransferase-like PLP-dependent enzymes"/>
    <property type="match status" value="1"/>
</dbReference>
<dbReference type="Pfam" id="PF01063">
    <property type="entry name" value="Aminotran_4"/>
    <property type="match status" value="1"/>
</dbReference>
<dbReference type="EMBL" id="CP021983">
    <property type="protein sequence ID" value="ASC73298.1"/>
    <property type="molecule type" value="Genomic_DNA"/>
</dbReference>
<name>A0A1Z3HSM0_9CYAN</name>
<evidence type="ECO:0000313" key="3">
    <source>
        <dbReference type="Proteomes" id="UP000191901"/>
    </source>
</evidence>
<organism evidence="2 3">
    <name type="scientific">Halomicronema hongdechloris C2206</name>
    <dbReference type="NCBI Taxonomy" id="1641165"/>
    <lineage>
        <taxon>Bacteria</taxon>
        <taxon>Bacillati</taxon>
        <taxon>Cyanobacteriota</taxon>
        <taxon>Cyanophyceae</taxon>
        <taxon>Nodosilineales</taxon>
        <taxon>Nodosilineaceae</taxon>
        <taxon>Halomicronema</taxon>
    </lineage>
</organism>
<dbReference type="GO" id="GO:0004084">
    <property type="term" value="F:branched-chain-amino-acid transaminase activity"/>
    <property type="evidence" value="ECO:0007669"/>
    <property type="project" value="UniProtKB-EC"/>
</dbReference>
<dbReference type="Gene3D" id="3.30.470.10">
    <property type="match status" value="1"/>
</dbReference>
<keyword evidence="2" id="KW-0456">Lyase</keyword>
<dbReference type="InterPro" id="IPR036038">
    <property type="entry name" value="Aminotransferase-like"/>
</dbReference>
<dbReference type="PANTHER" id="PTHR42743">
    <property type="entry name" value="AMINO-ACID AMINOTRANSFERASE"/>
    <property type="match status" value="1"/>
</dbReference>
<keyword evidence="2" id="KW-0032">Aminotransferase</keyword>
<dbReference type="STRING" id="1641165.XM38_17340"/>
<gene>
    <name evidence="2" type="primary">ilvE</name>
    <name evidence="2" type="ORF">XM38_042620</name>
</gene>
<dbReference type="EC" id="2.6.1.42" evidence="2"/>
<dbReference type="PANTHER" id="PTHR42743:SF11">
    <property type="entry name" value="AMINODEOXYCHORISMATE LYASE"/>
    <property type="match status" value="1"/>
</dbReference>
<dbReference type="KEGG" id="hhg:XM38_042620"/>
<dbReference type="InterPro" id="IPR001544">
    <property type="entry name" value="Aminotrans_IV"/>
</dbReference>
<dbReference type="GO" id="GO:0016829">
    <property type="term" value="F:lyase activity"/>
    <property type="evidence" value="ECO:0007669"/>
    <property type="project" value="UniProtKB-KW"/>
</dbReference>
<accession>A0A1Z3HSM0</accession>
<evidence type="ECO:0000256" key="1">
    <source>
        <dbReference type="ARBA" id="ARBA00009320"/>
    </source>
</evidence>
<keyword evidence="2" id="KW-0808">Transferase</keyword>
<dbReference type="InterPro" id="IPR043131">
    <property type="entry name" value="BCAT-like_N"/>
</dbReference>
<proteinExistence type="inferred from homology"/>
<keyword evidence="3" id="KW-1185">Reference proteome</keyword>
<dbReference type="Gene3D" id="3.20.10.10">
    <property type="entry name" value="D-amino Acid Aminotransferase, subunit A, domain 2"/>
    <property type="match status" value="1"/>
</dbReference>
<dbReference type="InterPro" id="IPR043132">
    <property type="entry name" value="BCAT-like_C"/>
</dbReference>
<dbReference type="GO" id="GO:0046394">
    <property type="term" value="P:carboxylic acid biosynthetic process"/>
    <property type="evidence" value="ECO:0007669"/>
    <property type="project" value="UniProtKB-ARBA"/>
</dbReference>
<reference evidence="2 3" key="1">
    <citation type="journal article" date="2016" name="Biochim. Biophys. Acta">
        <title>Characterization of red-shifted phycobilisomes isolated from the chlorophyll f-containing cyanobacterium Halomicronema hongdechloris.</title>
        <authorList>
            <person name="Li Y."/>
            <person name="Lin Y."/>
            <person name="Garvey C.J."/>
            <person name="Birch D."/>
            <person name="Corkery R.W."/>
            <person name="Loughlin P.C."/>
            <person name="Scheer H."/>
            <person name="Willows R.D."/>
            <person name="Chen M."/>
        </authorList>
    </citation>
    <scope>NUCLEOTIDE SEQUENCE [LARGE SCALE GENOMIC DNA]</scope>
    <source>
        <strain evidence="2 3">C2206</strain>
    </source>
</reference>
<protein>
    <submittedName>
        <fullName evidence="2">Branched-chain amino acid aminotransferase/4-amino-4-deoxychorismate lyase</fullName>
        <ecNumber evidence="2">2.6.1.42</ecNumber>
    </submittedName>
</protein>
<dbReference type="InterPro" id="IPR050571">
    <property type="entry name" value="Class-IV_PLP-Dep_Aminotrnsfr"/>
</dbReference>
<evidence type="ECO:0000313" key="2">
    <source>
        <dbReference type="EMBL" id="ASC73298.1"/>
    </source>
</evidence>
<sequence>MERRRSPLDVTDPAWRYGATVFTTLRVHGQDLAHPWTVWEAHCDRIRQSLATFHWPQPDWPRVRAGAAHVATHFPVLRLTILADGRELVTGRPLPDNLAQRQRQGISAWESADPLYRRSLPGHKTGNYLSSWLALQAAQRMGASEAILVDEQGHWLETATGNLWGWGQGTWWTPPLAAGILPGVMRSQLLRHLQGAGATVSQTPWTPEVASQIQTLAYSNSVIGVIPIHTLLKGTTQLHYNPDQEVLARLGRPNSHE</sequence>
<dbReference type="RefSeq" id="WP_202978934.1">
    <property type="nucleotide sequence ID" value="NZ_CP021983.2"/>
</dbReference>
<comment type="similarity">
    <text evidence="1">Belongs to the class-IV pyridoxal-phosphate-dependent aminotransferase family.</text>
</comment>
<dbReference type="Proteomes" id="UP000191901">
    <property type="component" value="Chromosome"/>
</dbReference>
<dbReference type="AlphaFoldDB" id="A0A1Z3HSM0"/>